<dbReference type="InterPro" id="IPR008271">
    <property type="entry name" value="Ser/Thr_kinase_AS"/>
</dbReference>
<dbReference type="PROSITE" id="PS51285">
    <property type="entry name" value="AGC_KINASE_CTER"/>
    <property type="match status" value="1"/>
</dbReference>
<evidence type="ECO:0000256" key="7">
    <source>
        <dbReference type="ARBA" id="ARBA00022777"/>
    </source>
</evidence>
<dbReference type="FunFam" id="3.30.200.20:FF:000550">
    <property type="entry name" value="Serine/threonine-protein kinase greatwall"/>
    <property type="match status" value="1"/>
</dbReference>
<dbReference type="InterPro" id="IPR000961">
    <property type="entry name" value="AGC-kinase_C"/>
</dbReference>
<keyword evidence="6" id="KW-0547">Nucleotide-binding</keyword>
<reference evidence="16" key="1">
    <citation type="submission" date="2003-08" db="EMBL/GenBank/DDBJ databases">
        <authorList>
            <person name="Birren B."/>
            <person name="Nusbaum C."/>
            <person name="Abebe A."/>
            <person name="Abouelleil A."/>
            <person name="Adekoya E."/>
            <person name="Ait-zahra M."/>
            <person name="Allen N."/>
            <person name="Allen T."/>
            <person name="An P."/>
            <person name="Anderson M."/>
            <person name="Anderson S."/>
            <person name="Arachchi H."/>
            <person name="Armbruster J."/>
            <person name="Bachantsang P."/>
            <person name="Baldwin J."/>
            <person name="Barry A."/>
            <person name="Bayul T."/>
            <person name="Blitshsteyn B."/>
            <person name="Bloom T."/>
            <person name="Blye J."/>
            <person name="Boguslavskiy L."/>
            <person name="Borowsky M."/>
            <person name="Boukhgalter B."/>
            <person name="Brunache A."/>
            <person name="Butler J."/>
            <person name="Calixte N."/>
            <person name="Calvo S."/>
            <person name="Camarata J."/>
            <person name="Campo K."/>
            <person name="Chang J."/>
            <person name="Cheshatsang Y."/>
            <person name="Citroen M."/>
            <person name="Collymore A."/>
            <person name="Considine T."/>
            <person name="Cook A."/>
            <person name="Cooke P."/>
            <person name="Corum B."/>
            <person name="Cuomo C."/>
            <person name="David R."/>
            <person name="Dawoe T."/>
            <person name="Degray S."/>
            <person name="Dodge S."/>
            <person name="Dooley K."/>
            <person name="Dorje P."/>
            <person name="Dorjee K."/>
            <person name="Dorris L."/>
            <person name="Duffey N."/>
            <person name="Dupes A."/>
            <person name="Elkins T."/>
            <person name="Engels R."/>
            <person name="Erickson J."/>
            <person name="Farina A."/>
            <person name="Faro S."/>
            <person name="Ferreira P."/>
            <person name="Fischer H."/>
            <person name="Fitzgerald M."/>
            <person name="Foley K."/>
            <person name="Gage D."/>
            <person name="Galagan J."/>
            <person name="Gearin G."/>
            <person name="Gnerre S."/>
            <person name="Gnirke A."/>
            <person name="Goyette A."/>
            <person name="Graham J."/>
            <person name="Grandbois E."/>
            <person name="Gyaltsen K."/>
            <person name="Hafez N."/>
            <person name="Hagopian D."/>
            <person name="Hagos B."/>
            <person name="Hall J."/>
            <person name="Hatcher B."/>
            <person name="Heller A."/>
            <person name="Higgins H."/>
            <person name="Honan T."/>
            <person name="Horn A."/>
            <person name="Houde N."/>
            <person name="Hughes L."/>
            <person name="Hulme W."/>
            <person name="Husby E."/>
            <person name="Iliev I."/>
            <person name="Jaffe D."/>
            <person name="Jones C."/>
            <person name="Kamal M."/>
            <person name="Kamat A."/>
            <person name="Kamvysselis M."/>
            <person name="Karlsson E."/>
            <person name="Kells C."/>
            <person name="Kieu A."/>
            <person name="Kisner P."/>
            <person name="Kodira C."/>
            <person name="Kulbokas E."/>
            <person name="Labutti K."/>
            <person name="Lama D."/>
            <person name="Landers T."/>
            <person name="Leger J."/>
            <person name="Levine S."/>
            <person name="Lewis D."/>
            <person name="Lewis T."/>
            <person name="Lindblad-toh K."/>
            <person name="Liu X."/>
            <person name="Lokyitsang T."/>
            <person name="Lokyitsang Y."/>
            <person name="Lucien O."/>
            <person name="Lui A."/>
            <person name="Ma L.J."/>
            <person name="Mabbitt R."/>
            <person name="Macdonald J."/>
            <person name="Maclean C."/>
            <person name="Major J."/>
            <person name="Manning J."/>
            <person name="Marabella R."/>
            <person name="Maru K."/>
            <person name="Matthews C."/>
            <person name="Mauceli E."/>
            <person name="Mccarthy M."/>
            <person name="Mcdonough S."/>
            <person name="Mcghee T."/>
            <person name="Meldrim J."/>
            <person name="Meneus L."/>
            <person name="Mesirov J."/>
            <person name="Mihalev A."/>
            <person name="Mihova T."/>
            <person name="Mikkelsen T."/>
            <person name="Mlenga V."/>
            <person name="Moru K."/>
            <person name="Mozes J."/>
            <person name="Mulrain L."/>
            <person name="Munson G."/>
            <person name="Naylor J."/>
            <person name="Newes C."/>
            <person name="Nguyen C."/>
            <person name="Nguyen N."/>
            <person name="Nguyen T."/>
            <person name="Nicol R."/>
            <person name="Nielsen C."/>
            <person name="Nizzari M."/>
            <person name="Norbu C."/>
            <person name="Norbu N."/>
            <person name="O'donnell P."/>
            <person name="Okoawo O."/>
            <person name="O'leary S."/>
            <person name="Omotosho B."/>
            <person name="O'neill K."/>
            <person name="Osman S."/>
            <person name="Parker S."/>
            <person name="Perrin D."/>
            <person name="Phunkhang P."/>
            <person name="Piqani B."/>
            <person name="Purcell S."/>
            <person name="Rachupka T."/>
            <person name="Ramasamy U."/>
            <person name="Rameau R."/>
            <person name="Ray V."/>
            <person name="Raymond C."/>
            <person name="Retta R."/>
            <person name="Richardson S."/>
            <person name="Rise C."/>
            <person name="Rodriguez J."/>
            <person name="Rogers J."/>
            <person name="Rogov P."/>
            <person name="Rutman M."/>
            <person name="Schupbach R."/>
            <person name="Seaman C."/>
            <person name="Settipalli S."/>
            <person name="Sharpe T."/>
            <person name="Sheridan J."/>
            <person name="Sherpa N."/>
            <person name="Shi J."/>
            <person name="Smirnov S."/>
            <person name="Smith C."/>
            <person name="Sougnez C."/>
            <person name="Spencer B."/>
            <person name="Stalker J."/>
            <person name="Stange-thomann N."/>
            <person name="Stavropoulos S."/>
            <person name="Stetson K."/>
            <person name="Stone C."/>
            <person name="Stone S."/>
            <person name="Stubbs M."/>
            <person name="Talamas J."/>
            <person name="Tchuinga P."/>
            <person name="Tenzing P."/>
            <person name="Tesfaye S."/>
            <person name="Theodore J."/>
            <person name="Thoulutsang Y."/>
            <person name="Topham K."/>
            <person name="Towey S."/>
            <person name="Tsamla T."/>
            <person name="Tsomo N."/>
            <person name="Vallee D."/>
            <person name="Vassiliev H."/>
            <person name="Venkataraman V."/>
            <person name="Vinson J."/>
            <person name="Vo A."/>
            <person name="Wade C."/>
            <person name="Wang S."/>
            <person name="Wangchuk T."/>
            <person name="Wangdi T."/>
            <person name="Whittaker C."/>
            <person name="Wilkinson J."/>
            <person name="Wu Y."/>
            <person name="Wyman D."/>
            <person name="Yadav S."/>
            <person name="Yang S."/>
            <person name="Yang X."/>
            <person name="Yeager S."/>
            <person name="Yee E."/>
            <person name="Young G."/>
            <person name="Zainoun J."/>
            <person name="Zembeck L."/>
            <person name="Zimmer A."/>
            <person name="Zody M."/>
            <person name="Lander E."/>
        </authorList>
    </citation>
    <scope>NUCLEOTIDE SEQUENCE [LARGE SCALE GENOMIC DNA]</scope>
</reference>
<evidence type="ECO:0000256" key="3">
    <source>
        <dbReference type="ARBA" id="ARBA00022148"/>
    </source>
</evidence>
<comment type="catalytic activity">
    <reaction evidence="10">
        <text>L-threonyl-[protein] + ATP = O-phospho-L-threonyl-[protein] + ADP + H(+)</text>
        <dbReference type="Rhea" id="RHEA:46608"/>
        <dbReference type="Rhea" id="RHEA-COMP:11060"/>
        <dbReference type="Rhea" id="RHEA-COMP:11605"/>
        <dbReference type="ChEBI" id="CHEBI:15378"/>
        <dbReference type="ChEBI" id="CHEBI:30013"/>
        <dbReference type="ChEBI" id="CHEBI:30616"/>
        <dbReference type="ChEBI" id="CHEBI:61977"/>
        <dbReference type="ChEBI" id="CHEBI:456216"/>
        <dbReference type="EC" id="2.7.11.1"/>
    </reaction>
</comment>
<keyword evidence="16" id="KW-1185">Reference proteome</keyword>
<evidence type="ECO:0000256" key="4">
    <source>
        <dbReference type="ARBA" id="ARBA00022527"/>
    </source>
</evidence>
<dbReference type="InterPro" id="IPR011009">
    <property type="entry name" value="Kinase-like_dom_sf"/>
</dbReference>
<evidence type="ECO:0000256" key="10">
    <source>
        <dbReference type="ARBA" id="ARBA00047899"/>
    </source>
</evidence>
<comment type="catalytic activity">
    <reaction evidence="11">
        <text>L-seryl-[protein] + ATP = O-phospho-L-seryl-[protein] + ADP + H(+)</text>
        <dbReference type="Rhea" id="RHEA:17989"/>
        <dbReference type="Rhea" id="RHEA-COMP:9863"/>
        <dbReference type="Rhea" id="RHEA-COMP:11604"/>
        <dbReference type="ChEBI" id="CHEBI:15378"/>
        <dbReference type="ChEBI" id="CHEBI:29999"/>
        <dbReference type="ChEBI" id="CHEBI:30616"/>
        <dbReference type="ChEBI" id="CHEBI:83421"/>
        <dbReference type="ChEBI" id="CHEBI:456216"/>
        <dbReference type="EC" id="2.7.11.1"/>
    </reaction>
</comment>
<dbReference type="GO" id="GO:0005634">
    <property type="term" value="C:nucleus"/>
    <property type="evidence" value="ECO:0007669"/>
    <property type="project" value="TreeGrafter"/>
</dbReference>
<evidence type="ECO:0000259" key="14">
    <source>
        <dbReference type="PROSITE" id="PS51285"/>
    </source>
</evidence>
<evidence type="ECO:0000256" key="5">
    <source>
        <dbReference type="ARBA" id="ARBA00022679"/>
    </source>
</evidence>
<name>H2ZCQ8_CIOSA</name>
<dbReference type="Gene3D" id="1.10.510.10">
    <property type="entry name" value="Transferase(Phosphotransferase) domain 1"/>
    <property type="match status" value="2"/>
</dbReference>
<feature type="compositionally biased region" description="Basic and acidic residues" evidence="12">
    <location>
        <begin position="773"/>
        <end position="782"/>
    </location>
</feature>
<protein>
    <recommendedName>
        <fullName evidence="3">Serine/threonine-protein kinase greatwall</fullName>
        <ecNumber evidence="2">2.7.11.1</ecNumber>
    </recommendedName>
    <alternativeName>
        <fullName evidence="9">Microtubule-associated serine/threonine-protein kinase-like</fullName>
    </alternativeName>
</protein>
<evidence type="ECO:0000256" key="1">
    <source>
        <dbReference type="ARBA" id="ARBA00009903"/>
    </source>
</evidence>
<dbReference type="Gene3D" id="3.30.200.20">
    <property type="entry name" value="Phosphorylase Kinase, domain 1"/>
    <property type="match status" value="2"/>
</dbReference>
<proteinExistence type="inferred from homology"/>
<dbReference type="Proteomes" id="UP000007875">
    <property type="component" value="Unassembled WGS sequence"/>
</dbReference>
<evidence type="ECO:0000313" key="15">
    <source>
        <dbReference type="Ensembl" id="ENSCSAVP00000015374.1"/>
    </source>
</evidence>
<dbReference type="AlphaFoldDB" id="H2ZCQ8"/>
<evidence type="ECO:0000259" key="13">
    <source>
        <dbReference type="PROSITE" id="PS50011"/>
    </source>
</evidence>
<evidence type="ECO:0000256" key="8">
    <source>
        <dbReference type="ARBA" id="ARBA00022840"/>
    </source>
</evidence>
<feature type="domain" description="AGC-kinase C-terminal" evidence="14">
    <location>
        <begin position="744"/>
        <end position="791"/>
    </location>
</feature>
<feature type="region of interest" description="Disordered" evidence="12">
    <location>
        <begin position="615"/>
        <end position="639"/>
    </location>
</feature>
<dbReference type="InterPro" id="IPR050236">
    <property type="entry name" value="Ser_Thr_kinase_AGC"/>
</dbReference>
<evidence type="ECO:0000256" key="12">
    <source>
        <dbReference type="SAM" id="MobiDB-lite"/>
    </source>
</evidence>
<dbReference type="HOGENOM" id="CLU_016048_0_0_1"/>
<dbReference type="EC" id="2.7.11.1" evidence="2"/>
<evidence type="ECO:0000256" key="6">
    <source>
        <dbReference type="ARBA" id="ARBA00022741"/>
    </source>
</evidence>
<accession>H2ZCQ8</accession>
<evidence type="ECO:0000256" key="11">
    <source>
        <dbReference type="ARBA" id="ARBA00048679"/>
    </source>
</evidence>
<dbReference type="InterPro" id="IPR000719">
    <property type="entry name" value="Prot_kinase_dom"/>
</dbReference>
<keyword evidence="5" id="KW-0808">Transferase</keyword>
<evidence type="ECO:0000313" key="16">
    <source>
        <dbReference type="Proteomes" id="UP000007875"/>
    </source>
</evidence>
<dbReference type="FunFam" id="1.10.510.10:FF:000484">
    <property type="entry name" value="Serine/threonine-protein kinase greatwall, putative"/>
    <property type="match status" value="1"/>
</dbReference>
<dbReference type="SUPFAM" id="SSF56112">
    <property type="entry name" value="Protein kinase-like (PK-like)"/>
    <property type="match status" value="1"/>
</dbReference>
<dbReference type="PROSITE" id="PS50011">
    <property type="entry name" value="PROTEIN_KINASE_DOM"/>
    <property type="match status" value="1"/>
</dbReference>
<dbReference type="GO" id="GO:0005524">
    <property type="term" value="F:ATP binding"/>
    <property type="evidence" value="ECO:0007669"/>
    <property type="project" value="UniProtKB-KW"/>
</dbReference>
<dbReference type="GeneTree" id="ENSGT00940000157002"/>
<dbReference type="PROSITE" id="PS00108">
    <property type="entry name" value="PROTEIN_KINASE_ST"/>
    <property type="match status" value="1"/>
</dbReference>
<dbReference type="Pfam" id="PF00069">
    <property type="entry name" value="Pkinase"/>
    <property type="match status" value="2"/>
</dbReference>
<dbReference type="SMART" id="SM00220">
    <property type="entry name" value="S_TKc"/>
    <property type="match status" value="1"/>
</dbReference>
<dbReference type="PANTHER" id="PTHR24356">
    <property type="entry name" value="SERINE/THREONINE-PROTEIN KINASE"/>
    <property type="match status" value="1"/>
</dbReference>
<feature type="region of interest" description="Disordered" evidence="12">
    <location>
        <begin position="375"/>
        <end position="404"/>
    </location>
</feature>
<dbReference type="GO" id="GO:0035556">
    <property type="term" value="P:intracellular signal transduction"/>
    <property type="evidence" value="ECO:0007669"/>
    <property type="project" value="TreeGrafter"/>
</dbReference>
<keyword evidence="8" id="KW-0067">ATP-binding</keyword>
<reference evidence="15" key="3">
    <citation type="submission" date="2025-09" db="UniProtKB">
        <authorList>
            <consortium name="Ensembl"/>
        </authorList>
    </citation>
    <scope>IDENTIFICATION</scope>
</reference>
<keyword evidence="7" id="KW-0418">Kinase</keyword>
<dbReference type="GO" id="GO:0004674">
    <property type="term" value="F:protein serine/threonine kinase activity"/>
    <property type="evidence" value="ECO:0007669"/>
    <property type="project" value="UniProtKB-KW"/>
</dbReference>
<keyword evidence="4" id="KW-0723">Serine/threonine-protein kinase</keyword>
<dbReference type="Ensembl" id="ENSCSAVT00000015551.1">
    <property type="protein sequence ID" value="ENSCSAVP00000015374.1"/>
    <property type="gene ID" value="ENSCSAVG00000009029.1"/>
</dbReference>
<evidence type="ECO:0000256" key="2">
    <source>
        <dbReference type="ARBA" id="ARBA00012513"/>
    </source>
</evidence>
<sequence length="791" mass="89844">PNVDDFIIIKPISQGAFGQVYLGKRKTDKRMYAIKVMRKSKMIRKNMTRNVLSERKALALSKSPFIVHLFYSLETPLDIYLIMEYIIGGDVKSLLAVLGYFDQSMAVLYAAEVTLALEYLHKHGIVHRDLKPDNMLITVKGHIKLTDFGLSTVSLDRDLNISDVVKTPSASSKMSNREYFRTPGQVLSLITNFNFVTHNECIMHGDSAIFETGYDSMSGSITSVRDLLSPLQQSRNRSLKLDTPENRRSALRLNRRIHQKSISSVSYESSASSIGRSITNITEAESDRKSPVFNFHSDGHSAVDCCRDPLAGPLTPENKKRLCHGQRQEQVNPDFTPDSDHRRRSQSFEKSLSDMDLSLKELSFEERKLSKMIYHSSPNQRPGFNKMSGKPIQHSTPSHDESIENKNVDSAKPLQEMYRRDDDCRDVNMLSRRTLSPVMEMSFTSGSYHVKAEHAIRKPSFKVNCDEPGCDDNMSDMSTEGIPLSMMTSQPPDKLLMLTMNGNKTPIRPRNACHANRNNDKVLKYSLASMSIHHSAKTPLCLPHYFFDSFFQMEPSFTNKSVSNLKFNTPKRSPLLLPHTPKHNTPFQFHRTPNLKNSFCTPKNHFARKLSETPSTNRLFTPKPTPLRTPKSVRRPRKQSIMESRIWGTPDYLAPELLLKQPHGPEVDWWALGVCFYEFLVGLPPFTDYTLEKVFSNILKGDIEWPEGEESLSDDAVVLLKQLLKKSHSERAGPKEIRASPIFSTLPWDNLLEVNPEFVPQPDSETDTAYFDPRNDKRKDSVTDAPAALQG</sequence>
<reference evidence="15" key="2">
    <citation type="submission" date="2025-08" db="UniProtKB">
        <authorList>
            <consortium name="Ensembl"/>
        </authorList>
    </citation>
    <scope>IDENTIFICATION</scope>
</reference>
<evidence type="ECO:0000256" key="9">
    <source>
        <dbReference type="ARBA" id="ARBA00033099"/>
    </source>
</evidence>
<feature type="domain" description="Protein kinase" evidence="13">
    <location>
        <begin position="6"/>
        <end position="743"/>
    </location>
</feature>
<feature type="region of interest" description="Disordered" evidence="12">
    <location>
        <begin position="756"/>
        <end position="791"/>
    </location>
</feature>
<dbReference type="PANTHER" id="PTHR24356:SF1">
    <property type="entry name" value="SERINE_THREONINE-PROTEIN KINASE GREATWALL"/>
    <property type="match status" value="1"/>
</dbReference>
<feature type="region of interest" description="Disordered" evidence="12">
    <location>
        <begin position="322"/>
        <end position="350"/>
    </location>
</feature>
<organism evidence="15 16">
    <name type="scientific">Ciona savignyi</name>
    <name type="common">Pacific transparent sea squirt</name>
    <dbReference type="NCBI Taxonomy" id="51511"/>
    <lineage>
        <taxon>Eukaryota</taxon>
        <taxon>Metazoa</taxon>
        <taxon>Chordata</taxon>
        <taxon>Tunicata</taxon>
        <taxon>Ascidiacea</taxon>
        <taxon>Phlebobranchia</taxon>
        <taxon>Cionidae</taxon>
        <taxon>Ciona</taxon>
    </lineage>
</organism>
<comment type="similarity">
    <text evidence="1">Belongs to the protein kinase superfamily. AGC Ser/Thr protein kinase family.</text>
</comment>